<comment type="similarity">
    <text evidence="1">Belongs to the complex I subunit 6 family.</text>
</comment>
<comment type="caution">
    <text evidence="2">The sequence shown here is derived from an EMBL/GenBank/DDBJ whole genome shotgun (WGS) entry which is preliminary data.</text>
</comment>
<dbReference type="InterPro" id="IPR001457">
    <property type="entry name" value="NADH_UbQ/plastoQ_OxRdtase_su6"/>
</dbReference>
<keyword evidence="1" id="KW-0520">NAD</keyword>
<evidence type="ECO:0000256" key="1">
    <source>
        <dbReference type="RuleBase" id="RU004429"/>
    </source>
</evidence>
<dbReference type="EC" id="7.1.1.-" evidence="1"/>
<dbReference type="Pfam" id="PF00499">
    <property type="entry name" value="Oxidored_q3"/>
    <property type="match status" value="1"/>
</dbReference>
<reference evidence="3" key="1">
    <citation type="journal article" date="2019" name="Int. J. Syst. Evol. Microbiol.">
        <title>The Global Catalogue of Microorganisms (GCM) 10K type strain sequencing project: providing services to taxonomists for standard genome sequencing and annotation.</title>
        <authorList>
            <consortium name="The Broad Institute Genomics Platform"/>
            <consortium name="The Broad Institute Genome Sequencing Center for Infectious Disease"/>
            <person name="Wu L."/>
            <person name="Ma J."/>
        </authorList>
    </citation>
    <scope>NUCLEOTIDE SEQUENCE [LARGE SCALE GENOMIC DNA]</scope>
    <source>
        <strain evidence="3">JCM 17137</strain>
    </source>
</reference>
<feature type="transmembrane region" description="Helical" evidence="1">
    <location>
        <begin position="6"/>
        <end position="24"/>
    </location>
</feature>
<keyword evidence="3" id="KW-1185">Reference proteome</keyword>
<accession>A0ABP7FX03</accession>
<protein>
    <recommendedName>
        <fullName evidence="1">NADH-quinone oxidoreductase subunit J</fullName>
        <ecNumber evidence="1">7.1.1.-</ecNumber>
    </recommendedName>
</protein>
<organism evidence="2 3">
    <name type="scientific">Salinactinospora qingdaonensis</name>
    <dbReference type="NCBI Taxonomy" id="702744"/>
    <lineage>
        <taxon>Bacteria</taxon>
        <taxon>Bacillati</taxon>
        <taxon>Actinomycetota</taxon>
        <taxon>Actinomycetes</taxon>
        <taxon>Streptosporangiales</taxon>
        <taxon>Nocardiopsidaceae</taxon>
        <taxon>Salinactinospora</taxon>
    </lineage>
</organism>
<keyword evidence="1" id="KW-0874">Quinone</keyword>
<proteinExistence type="inferred from homology"/>
<gene>
    <name evidence="2" type="ORF">GCM10022402_30680</name>
</gene>
<dbReference type="InterPro" id="IPR042106">
    <property type="entry name" value="Nuo/plastoQ_OxRdtase_6_NuoJ"/>
</dbReference>
<comment type="subcellular location">
    <subcellularLocation>
        <location evidence="1">Cell membrane</location>
        <topology evidence="1">Multi-pass membrane protein</topology>
    </subcellularLocation>
</comment>
<dbReference type="EMBL" id="BAABDD010000013">
    <property type="protein sequence ID" value="GAA3749345.1"/>
    <property type="molecule type" value="Genomic_DNA"/>
</dbReference>
<keyword evidence="1" id="KW-0812">Transmembrane</keyword>
<feature type="transmembrane region" description="Helical" evidence="1">
    <location>
        <begin position="54"/>
        <end position="73"/>
    </location>
</feature>
<sequence length="187" mass="19930">MVELVVFAVCAVCAVAAGAAVFWVDSMARATFALLASFVFTGVVILLIELSYLGVLVILMMTMEMLVMVVFMVMYMMNPAGLMPMTMVHNNRVALVISGGTFVALVAGIEVVPWPARGGEPPPLPAAELGAAVMESHMLVMMVVAMALFATMVASVVLATDRGRYDRYGDGLDRRVPDDPIRGGVGR</sequence>
<dbReference type="Gene3D" id="1.20.120.1200">
    <property type="entry name" value="NADH-ubiquinone/plastoquinone oxidoreductase chain 6, subunit NuoJ"/>
    <property type="match status" value="1"/>
</dbReference>
<feature type="transmembrane region" description="Helical" evidence="1">
    <location>
        <begin position="31"/>
        <end position="48"/>
    </location>
</feature>
<feature type="transmembrane region" description="Helical" evidence="1">
    <location>
        <begin position="93"/>
        <end position="116"/>
    </location>
</feature>
<feature type="transmembrane region" description="Helical" evidence="1">
    <location>
        <begin position="136"/>
        <end position="159"/>
    </location>
</feature>
<comment type="function">
    <text evidence="1">NDH-1 shuttles electrons from NADH, via FMN and iron-sulfur (Fe-S) centers, to quinones in the respiratory chain. Couples the redox reaction to proton translocation (for every two electrons transferred, four hydrogen ions are translocated across the cytoplasmic membrane), and thus conserves the redox energy in a proton gradient.</text>
</comment>
<keyword evidence="1" id="KW-1133">Transmembrane helix</keyword>
<comment type="catalytic activity">
    <reaction evidence="1">
        <text>a quinone + NADH + 5 H(+)(in) = a quinol + NAD(+) + 4 H(+)(out)</text>
        <dbReference type="Rhea" id="RHEA:57888"/>
        <dbReference type="ChEBI" id="CHEBI:15378"/>
        <dbReference type="ChEBI" id="CHEBI:24646"/>
        <dbReference type="ChEBI" id="CHEBI:57540"/>
        <dbReference type="ChEBI" id="CHEBI:57945"/>
        <dbReference type="ChEBI" id="CHEBI:132124"/>
    </reaction>
</comment>
<keyword evidence="1" id="KW-1003">Cell membrane</keyword>
<dbReference type="Proteomes" id="UP001500908">
    <property type="component" value="Unassembled WGS sequence"/>
</dbReference>
<keyword evidence="1" id="KW-0472">Membrane</keyword>
<evidence type="ECO:0000313" key="3">
    <source>
        <dbReference type="Proteomes" id="UP001500908"/>
    </source>
</evidence>
<name>A0ABP7FX03_9ACTN</name>
<evidence type="ECO:0000313" key="2">
    <source>
        <dbReference type="EMBL" id="GAA3749345.1"/>
    </source>
</evidence>
<dbReference type="RefSeq" id="WP_344972318.1">
    <property type="nucleotide sequence ID" value="NZ_BAABDD010000013.1"/>
</dbReference>